<dbReference type="SUPFAM" id="SSF143410">
    <property type="entry name" value="DOPA-like"/>
    <property type="match status" value="1"/>
</dbReference>
<dbReference type="PIRSF" id="PIRSF028139">
    <property type="entry name" value="DOPA-diox_rel_Mll2280"/>
    <property type="match status" value="1"/>
</dbReference>
<dbReference type="Proteomes" id="UP001304461">
    <property type="component" value="Unassembled WGS sequence"/>
</dbReference>
<dbReference type="PANTHER" id="PTHR36423:SF2">
    <property type="entry name" value="AFR070WP"/>
    <property type="match status" value="1"/>
</dbReference>
<evidence type="ECO:0000313" key="1">
    <source>
        <dbReference type="EMBL" id="MEA5391367.1"/>
    </source>
</evidence>
<name>A0ABU5RUB0_9CYAN</name>
<gene>
    <name evidence="1" type="ORF">VB738_08855</name>
</gene>
<dbReference type="RefSeq" id="WP_323305398.1">
    <property type="nucleotide sequence ID" value="NZ_JAYGHX010000004.1"/>
</dbReference>
<proteinExistence type="predicted"/>
<reference evidence="1 2" key="1">
    <citation type="submission" date="2023-12" db="EMBL/GenBank/DDBJ databases">
        <title>Baltic Sea Cyanobacteria.</title>
        <authorList>
            <person name="Delbaje E."/>
            <person name="Fewer D.P."/>
            <person name="Shishido T.K."/>
        </authorList>
    </citation>
    <scope>NUCLEOTIDE SEQUENCE [LARGE SCALE GENOMIC DNA]</scope>
    <source>
        <strain evidence="1 2">UHCC 0139</strain>
    </source>
</reference>
<dbReference type="Pfam" id="PF08883">
    <property type="entry name" value="DOPA_dioxygen"/>
    <property type="match status" value="1"/>
</dbReference>
<evidence type="ECO:0000313" key="2">
    <source>
        <dbReference type="Proteomes" id="UP001304461"/>
    </source>
</evidence>
<dbReference type="Gene3D" id="3.30.70.1240">
    <property type="entry name" value="DOPA-like domains"/>
    <property type="match status" value="1"/>
</dbReference>
<dbReference type="InterPro" id="IPR014980">
    <property type="entry name" value="DOPA_dioxygen"/>
</dbReference>
<sequence>MTRRPSNVHERYHAHVYFSAAEAAQAADLCTGAGARFGLPVGRVHLDPVGPHPVGSCQISFGQADFEALIPWLETHRGGLTVLVHGLTGQDLADHTEHAAWLGEPAPLNLAVFGG</sequence>
<keyword evidence="2" id="KW-1185">Reference proteome</keyword>
<dbReference type="PANTHER" id="PTHR36423">
    <property type="entry name" value="AFR070WP"/>
    <property type="match status" value="1"/>
</dbReference>
<protein>
    <submittedName>
        <fullName evidence="1">DOPA 4,5-dioxygenase family protein</fullName>
    </submittedName>
</protein>
<comment type="caution">
    <text evidence="1">The sequence shown here is derived from an EMBL/GenBank/DDBJ whole genome shotgun (WGS) entry which is preliminary data.</text>
</comment>
<dbReference type="EMBL" id="JAYGHX010000004">
    <property type="protein sequence ID" value="MEA5391367.1"/>
    <property type="molecule type" value="Genomic_DNA"/>
</dbReference>
<organism evidence="1 2">
    <name type="scientific">Cyanobium gracile UHCC 0139</name>
    <dbReference type="NCBI Taxonomy" id="3110308"/>
    <lineage>
        <taxon>Bacteria</taxon>
        <taxon>Bacillati</taxon>
        <taxon>Cyanobacteriota</taxon>
        <taxon>Cyanophyceae</taxon>
        <taxon>Synechococcales</taxon>
        <taxon>Prochlorococcaceae</taxon>
        <taxon>Cyanobium</taxon>
    </lineage>
</organism>
<accession>A0ABU5RUB0</accession>
<dbReference type="InterPro" id="IPR023389">
    <property type="entry name" value="DOPA-like_sf"/>
</dbReference>